<comment type="subcellular location">
    <subcellularLocation>
        <location evidence="1">Membrane</location>
        <topology evidence="1">Multi-pass membrane protein</topology>
    </subcellularLocation>
</comment>
<feature type="chain" id="PRO_5022882088" evidence="6">
    <location>
        <begin position="17"/>
        <end position="424"/>
    </location>
</feature>
<evidence type="ECO:0000259" key="7">
    <source>
        <dbReference type="Pfam" id="PF02931"/>
    </source>
</evidence>
<evidence type="ECO:0000313" key="9">
    <source>
        <dbReference type="EMBL" id="QEM43368.1"/>
    </source>
</evidence>
<dbReference type="Gene3D" id="2.70.170.10">
    <property type="entry name" value="Neurotransmitter-gated ion-channel ligand-binding domain"/>
    <property type="match status" value="1"/>
</dbReference>
<evidence type="ECO:0000259" key="8">
    <source>
        <dbReference type="Pfam" id="PF02932"/>
    </source>
</evidence>
<dbReference type="GO" id="GO:0004888">
    <property type="term" value="F:transmembrane signaling receptor activity"/>
    <property type="evidence" value="ECO:0007669"/>
    <property type="project" value="InterPro"/>
</dbReference>
<dbReference type="InterPro" id="IPR038050">
    <property type="entry name" value="Neuro_actylchol_rec"/>
</dbReference>
<dbReference type="InterPro" id="IPR036719">
    <property type="entry name" value="Neuro-gated_channel_TM_sf"/>
</dbReference>
<dbReference type="Pfam" id="PF02932">
    <property type="entry name" value="Neur_chan_memb"/>
    <property type="match status" value="1"/>
</dbReference>
<feature type="transmembrane region" description="Helical" evidence="5">
    <location>
        <begin position="239"/>
        <end position="257"/>
    </location>
</feature>
<keyword evidence="6" id="KW-0732">Signal</keyword>
<dbReference type="InterPro" id="IPR006201">
    <property type="entry name" value="Neur_channel"/>
</dbReference>
<dbReference type="SUPFAM" id="SSF63712">
    <property type="entry name" value="Nicotinic receptor ligand binding domain-like"/>
    <property type="match status" value="1"/>
</dbReference>
<accession>A0A5C1KCL4</accession>
<dbReference type="EMBL" id="MN012943">
    <property type="protein sequence ID" value="QEM43368.1"/>
    <property type="molecule type" value="mRNA"/>
</dbReference>
<sequence length="424" mass="48361">MFRFLFAFGLCWICSGQSINPTSKPIWNATYTDLLKKDLLIGYDKFARPAQHYNMTVVSVKLTIRHVELDEDKSVFSAYGWLASQWKDEKLKWKESDYGGLTSVHMADHELWQPDLLLYNGATGTLTDMYGNSHCIVQSSGDILWVPPTHYQSFCQLDLRLWPFDTQECTILMGSWTHHGEQIDLQINDKGVELDLSTENNQWEVTKASATRHQKYYIPNPEPYLDVTFNFTLVRRSPMYKTVVITPAVGVILMTLANFWLPAQSGEKILLNGVNALIIVTFLTYFAQRLPSMAIHTPLVVLFYSSALYMVSFSMIISVIVINLSKTKQAQAIPWYLKRVLDGCFGTVLGLKRISVLAPKQQIAEELRDQPFDEHVTSDDHHIIQSCSKGPIQQDYIILATAIDRVTFLIYCFVFIVLAITYSV</sequence>
<feature type="signal peptide" evidence="6">
    <location>
        <begin position="1"/>
        <end position="16"/>
    </location>
</feature>
<protein>
    <submittedName>
        <fullName evidence="9">Nicotinic acetylcholine receptor beta 3 subunit</fullName>
    </submittedName>
</protein>
<feature type="domain" description="Neurotransmitter-gated ion-channel transmembrane" evidence="8">
    <location>
        <begin position="244"/>
        <end position="338"/>
    </location>
</feature>
<dbReference type="InterPro" id="IPR006029">
    <property type="entry name" value="Neurotrans-gated_channel_TM"/>
</dbReference>
<keyword evidence="4 5" id="KW-0472">Membrane</keyword>
<dbReference type="PANTHER" id="PTHR18945">
    <property type="entry name" value="NEUROTRANSMITTER GATED ION CHANNEL"/>
    <property type="match status" value="1"/>
</dbReference>
<dbReference type="FunFam" id="2.70.170.10:FF:000028">
    <property type="entry name" value="AcetylCholine Receptor"/>
    <property type="match status" value="1"/>
</dbReference>
<dbReference type="SUPFAM" id="SSF90112">
    <property type="entry name" value="Neurotransmitter-gated ion-channel transmembrane pore"/>
    <property type="match status" value="1"/>
</dbReference>
<dbReference type="AlphaFoldDB" id="A0A5C1KCL4"/>
<evidence type="ECO:0000256" key="2">
    <source>
        <dbReference type="ARBA" id="ARBA00022692"/>
    </source>
</evidence>
<evidence type="ECO:0000256" key="1">
    <source>
        <dbReference type="ARBA" id="ARBA00004141"/>
    </source>
</evidence>
<keyword evidence="9" id="KW-0675">Receptor</keyword>
<feature type="domain" description="Neurotransmitter-gated ion-channel ligand-binding" evidence="7">
    <location>
        <begin position="35"/>
        <end position="236"/>
    </location>
</feature>
<feature type="transmembrane region" description="Helical" evidence="5">
    <location>
        <begin position="269"/>
        <end position="287"/>
    </location>
</feature>
<evidence type="ECO:0000256" key="5">
    <source>
        <dbReference type="SAM" id="Phobius"/>
    </source>
</evidence>
<dbReference type="GO" id="GO:0016020">
    <property type="term" value="C:membrane"/>
    <property type="evidence" value="ECO:0007669"/>
    <property type="project" value="UniProtKB-SubCell"/>
</dbReference>
<dbReference type="GO" id="GO:0005230">
    <property type="term" value="F:extracellular ligand-gated monoatomic ion channel activity"/>
    <property type="evidence" value="ECO:0007669"/>
    <property type="project" value="InterPro"/>
</dbReference>
<dbReference type="CDD" id="cd18997">
    <property type="entry name" value="LGIC_ECD_nAChR"/>
    <property type="match status" value="1"/>
</dbReference>
<dbReference type="CDD" id="cd19051">
    <property type="entry name" value="LGIC_TM_cation"/>
    <property type="match status" value="1"/>
</dbReference>
<feature type="transmembrane region" description="Helical" evidence="5">
    <location>
        <begin position="396"/>
        <end position="422"/>
    </location>
</feature>
<dbReference type="FunFam" id="1.20.58.390:FF:000092">
    <property type="entry name" value="Nicotinic acetylcholine receptor subunit alpha10"/>
    <property type="match status" value="1"/>
</dbReference>
<evidence type="ECO:0000256" key="6">
    <source>
        <dbReference type="SAM" id="SignalP"/>
    </source>
</evidence>
<feature type="transmembrane region" description="Helical" evidence="5">
    <location>
        <begin position="299"/>
        <end position="322"/>
    </location>
</feature>
<keyword evidence="3 5" id="KW-1133">Transmembrane helix</keyword>
<name>A0A5C1KCL4_9DIPT</name>
<gene>
    <name evidence="9" type="primary">nAChR_beta3</name>
</gene>
<dbReference type="InterPro" id="IPR036734">
    <property type="entry name" value="Neur_chan_lig-bd_sf"/>
</dbReference>
<dbReference type="Gene3D" id="1.20.58.390">
    <property type="entry name" value="Neurotransmitter-gated ion-channel transmembrane domain"/>
    <property type="match status" value="1"/>
</dbReference>
<evidence type="ECO:0000256" key="4">
    <source>
        <dbReference type="ARBA" id="ARBA00023136"/>
    </source>
</evidence>
<evidence type="ECO:0000256" key="3">
    <source>
        <dbReference type="ARBA" id="ARBA00022989"/>
    </source>
</evidence>
<dbReference type="InterPro" id="IPR006202">
    <property type="entry name" value="Neur_chan_lig-bd"/>
</dbReference>
<proteinExistence type="evidence at transcript level"/>
<organism evidence="9">
    <name type="scientific">Bradysia odoriphaga</name>
    <dbReference type="NCBI Taxonomy" id="1564500"/>
    <lineage>
        <taxon>Eukaryota</taxon>
        <taxon>Metazoa</taxon>
        <taxon>Ecdysozoa</taxon>
        <taxon>Arthropoda</taxon>
        <taxon>Hexapoda</taxon>
        <taxon>Insecta</taxon>
        <taxon>Pterygota</taxon>
        <taxon>Neoptera</taxon>
        <taxon>Endopterygota</taxon>
        <taxon>Diptera</taxon>
        <taxon>Nematocera</taxon>
        <taxon>Sciaroidea</taxon>
        <taxon>Sciaridae</taxon>
        <taxon>Bradysia</taxon>
    </lineage>
</organism>
<keyword evidence="2 5" id="KW-0812">Transmembrane</keyword>
<dbReference type="Pfam" id="PF02931">
    <property type="entry name" value="Neur_chan_LBD"/>
    <property type="match status" value="1"/>
</dbReference>
<dbReference type="PRINTS" id="PR00252">
    <property type="entry name" value="NRIONCHANNEL"/>
</dbReference>
<reference evidence="9" key="1">
    <citation type="submission" date="2019-06" db="EMBL/GenBank/DDBJ databases">
        <title>Cloning, molecular characterization and expression profiles of nicotinic acetylcholine receptors in Bradysia odoriphaga (Diptera: Sciaridae).</title>
        <authorList>
            <person name="Shan T."/>
            <person name="Chen C."/>
            <person name="Shi X."/>
        </authorList>
    </citation>
    <scope>NUCLEOTIDE SEQUENCE</scope>
</reference>